<keyword evidence="1 5" id="KW-0489">Methyltransferase</keyword>
<proteinExistence type="predicted"/>
<dbReference type="AlphaFoldDB" id="A0AAV8W874"/>
<dbReference type="Gene3D" id="3.40.50.150">
    <property type="entry name" value="Vaccinia Virus protein VP39"/>
    <property type="match status" value="1"/>
</dbReference>
<organism evidence="7 8">
    <name type="scientific">Exocentrus adspersus</name>
    <dbReference type="NCBI Taxonomy" id="1586481"/>
    <lineage>
        <taxon>Eukaryota</taxon>
        <taxon>Metazoa</taxon>
        <taxon>Ecdysozoa</taxon>
        <taxon>Arthropoda</taxon>
        <taxon>Hexapoda</taxon>
        <taxon>Insecta</taxon>
        <taxon>Pterygota</taxon>
        <taxon>Neoptera</taxon>
        <taxon>Endopterygota</taxon>
        <taxon>Coleoptera</taxon>
        <taxon>Polyphaga</taxon>
        <taxon>Cucujiformia</taxon>
        <taxon>Chrysomeloidea</taxon>
        <taxon>Cerambycidae</taxon>
        <taxon>Lamiinae</taxon>
        <taxon>Acanthocinini</taxon>
        <taxon>Exocentrus</taxon>
    </lineage>
</organism>
<dbReference type="InterPro" id="IPR019734">
    <property type="entry name" value="TPR_rpt"/>
</dbReference>
<keyword evidence="3 5" id="KW-0949">S-adenosyl-L-methionine</keyword>
<dbReference type="InterPro" id="IPR025799">
    <property type="entry name" value="Arg_MeTrfase"/>
</dbReference>
<dbReference type="InterPro" id="IPR011990">
    <property type="entry name" value="TPR-like_helical_dom_sf"/>
</dbReference>
<protein>
    <recommendedName>
        <fullName evidence="6">Protein arginine N-methyltransferase domain-containing protein</fullName>
    </recommendedName>
</protein>
<dbReference type="InterPro" id="IPR055135">
    <property type="entry name" value="PRMT_dom"/>
</dbReference>
<dbReference type="GO" id="GO:0032259">
    <property type="term" value="P:methylation"/>
    <property type="evidence" value="ECO:0007669"/>
    <property type="project" value="UniProtKB-KW"/>
</dbReference>
<evidence type="ECO:0000256" key="5">
    <source>
        <dbReference type="PROSITE-ProRule" id="PRU01015"/>
    </source>
</evidence>
<dbReference type="SUPFAM" id="SSF53335">
    <property type="entry name" value="S-adenosyl-L-methionine-dependent methyltransferases"/>
    <property type="match status" value="1"/>
</dbReference>
<dbReference type="Proteomes" id="UP001159042">
    <property type="component" value="Unassembled WGS sequence"/>
</dbReference>
<dbReference type="PROSITE" id="PS51678">
    <property type="entry name" value="SAM_MT_PRMT"/>
    <property type="match status" value="1"/>
</dbReference>
<comment type="caution">
    <text evidence="7">The sequence shown here is derived from an EMBL/GenBank/DDBJ whole genome shotgun (WGS) entry which is preliminary data.</text>
</comment>
<reference evidence="7 8" key="1">
    <citation type="journal article" date="2023" name="Insect Mol. Biol.">
        <title>Genome sequencing provides insights into the evolution of gene families encoding plant cell wall-degrading enzymes in longhorned beetles.</title>
        <authorList>
            <person name="Shin N.R."/>
            <person name="Okamura Y."/>
            <person name="Kirsch R."/>
            <person name="Pauchet Y."/>
        </authorList>
    </citation>
    <scope>NUCLEOTIDE SEQUENCE [LARGE SCALE GENOMIC DNA]</scope>
    <source>
        <strain evidence="7">EAD_L_NR</strain>
    </source>
</reference>
<dbReference type="GO" id="GO:0005634">
    <property type="term" value="C:nucleus"/>
    <property type="evidence" value="ECO:0007669"/>
    <property type="project" value="TreeGrafter"/>
</dbReference>
<accession>A0AAV8W874</accession>
<evidence type="ECO:0000256" key="3">
    <source>
        <dbReference type="ARBA" id="ARBA00022691"/>
    </source>
</evidence>
<dbReference type="PANTHER" id="PTHR11006:SF60">
    <property type="entry name" value="PROTEIN ARGININE N-METHYLTRANSFERASE 9"/>
    <property type="match status" value="1"/>
</dbReference>
<evidence type="ECO:0000256" key="2">
    <source>
        <dbReference type="ARBA" id="ARBA00022679"/>
    </source>
</evidence>
<dbReference type="GO" id="GO:0042054">
    <property type="term" value="F:histone methyltransferase activity"/>
    <property type="evidence" value="ECO:0007669"/>
    <property type="project" value="TreeGrafter"/>
</dbReference>
<keyword evidence="8" id="KW-1185">Reference proteome</keyword>
<evidence type="ECO:0000256" key="4">
    <source>
        <dbReference type="PROSITE-ProRule" id="PRU00339"/>
    </source>
</evidence>
<dbReference type="PANTHER" id="PTHR11006">
    <property type="entry name" value="PROTEIN ARGININE N-METHYLTRANSFERASE"/>
    <property type="match status" value="1"/>
</dbReference>
<evidence type="ECO:0000313" key="7">
    <source>
        <dbReference type="EMBL" id="KAJ8922870.1"/>
    </source>
</evidence>
<dbReference type="SUPFAM" id="SSF48452">
    <property type="entry name" value="TPR-like"/>
    <property type="match status" value="1"/>
</dbReference>
<gene>
    <name evidence="7" type="ORF">NQ315_007905</name>
</gene>
<feature type="domain" description="Protein arginine N-methyltransferase" evidence="6">
    <location>
        <begin position="286"/>
        <end position="435"/>
    </location>
</feature>
<keyword evidence="2 5" id="KW-0808">Transferase</keyword>
<sequence length="722" mass="82853">MASRVPKLCSKQKKLNGLIYLKRAKQACSENNYTEAYEYFVNYFESLSDPTVSSTAVQTAFTKLVCKIGVVLEETNNIEELLKCYLQALNLFPNNYIILNNLGAYMFKVGEVDIARRYLEVAVKVNKDYLPAEKNLMHVKWHQIPRWHFRMLNDKRRNMAYNEAITEVIKKGYTDVVDVGAGCGLLSLMACRNGVTSITAIEENKTLYKLCLEIFKENNFTNINVLNCLSTSLSGIQTNIQSKCNVIITEIFDVAFFGERALESIFHALAVICTEEEDFKIIPCGAKLYVTGIHCDELASKYWYIPSKVLNILNLQNICIKQRNSDPYEAEHLSEKDVDYITDTQQFFNIDFYNLEDVCSMCRHEYHQFVKLKCKAGVLHAFAVWFDLNLTENVSITTKPFSEEKVNCWEQAVFYLDHPVFVSEGEILTLKATVVDCKLKFSIVNGGTSHPRCFEVSKEIISFMNDKALVESIVNVAHKFNSPNLEVADSNIFPLFGLLLAKNGCNVYHAVKNNEDAEFLEYVLKLNKISLEKFSIRKEKFSITLNKNMPRKQCIYFFEAINIDGSLENISPLDKQSEITLIPKSIGVTVQLIYSHYIDHCNHVNDENVLNFRIAKYMNEYSGNEHPNLENLQYTEFSDPVVFMLEKDRESSCDVVVKNDGLINALYFWYDMQLSDDIIFSTLNSTHFKKSCFFLHQPKSVKRGESIRIIIKVDGSYLKISI</sequence>
<name>A0AAV8W874_9CUCU</name>
<dbReference type="Gene3D" id="1.25.40.10">
    <property type="entry name" value="Tetratricopeptide repeat domain"/>
    <property type="match status" value="1"/>
</dbReference>
<dbReference type="PROSITE" id="PS50005">
    <property type="entry name" value="TPR"/>
    <property type="match status" value="1"/>
</dbReference>
<evidence type="ECO:0000313" key="8">
    <source>
        <dbReference type="Proteomes" id="UP001159042"/>
    </source>
</evidence>
<dbReference type="Gene3D" id="2.70.160.11">
    <property type="entry name" value="Hnrnp arginine n-methyltransferase1"/>
    <property type="match status" value="2"/>
</dbReference>
<dbReference type="Pfam" id="PF22528">
    <property type="entry name" value="PRMT_C"/>
    <property type="match status" value="1"/>
</dbReference>
<dbReference type="InterPro" id="IPR029063">
    <property type="entry name" value="SAM-dependent_MTases_sf"/>
</dbReference>
<evidence type="ECO:0000256" key="1">
    <source>
        <dbReference type="ARBA" id="ARBA00022603"/>
    </source>
</evidence>
<evidence type="ECO:0000259" key="6">
    <source>
        <dbReference type="Pfam" id="PF22528"/>
    </source>
</evidence>
<keyword evidence="4" id="KW-0802">TPR repeat</keyword>
<dbReference type="GO" id="GO:0016274">
    <property type="term" value="F:protein-arginine N-methyltransferase activity"/>
    <property type="evidence" value="ECO:0007669"/>
    <property type="project" value="InterPro"/>
</dbReference>
<dbReference type="EMBL" id="JANEYG010000006">
    <property type="protein sequence ID" value="KAJ8922870.1"/>
    <property type="molecule type" value="Genomic_DNA"/>
</dbReference>
<feature type="repeat" description="TPR" evidence="4">
    <location>
        <begin position="62"/>
        <end position="95"/>
    </location>
</feature>